<evidence type="ECO:0000259" key="1">
    <source>
        <dbReference type="Pfam" id="PF00149"/>
    </source>
</evidence>
<reference evidence="2 3" key="1">
    <citation type="journal article" date="2016" name="Genom Data">
        <title>Complete genome sequence of a giant Vibrio phage ValKK3 infecting Vibrio alginolyticus.</title>
        <authorList>
            <person name="Lal T.M."/>
            <person name="Sano M."/>
            <person name="Hatai K."/>
            <person name="Ransangan J."/>
        </authorList>
    </citation>
    <scope>NUCLEOTIDE SEQUENCE [LARGE SCALE GENOMIC DNA]</scope>
</reference>
<dbReference type="OrthoDB" id="3083at10239"/>
<dbReference type="RefSeq" id="YP_009201292.1">
    <property type="nucleotide sequence ID" value="NC_028829.1"/>
</dbReference>
<dbReference type="SUPFAM" id="SSF56300">
    <property type="entry name" value="Metallo-dependent phosphatases"/>
    <property type="match status" value="1"/>
</dbReference>
<dbReference type="Proteomes" id="UP000202888">
    <property type="component" value="Segment"/>
</dbReference>
<dbReference type="InterPro" id="IPR050535">
    <property type="entry name" value="DNA_Repair-Maintenance_Comp"/>
</dbReference>
<evidence type="ECO:0000313" key="3">
    <source>
        <dbReference type="Proteomes" id="UP000202888"/>
    </source>
</evidence>
<sequence>MSKIALLGDLHIGIKDDDLWVQNYQRKFFDFMFAELEKRGVKQIIQLGDWFDVRRGATQETLMFQRTYLNGMLKGYDTHVLVGNHDMHLRECIVPNTPYEVLSIVPDVTIYEKPTTVEFDGVKIDIIPWICKENAVEIDEFIKNSTSEYCVGHFELNGFEFHRGQKATGCLDSGFLKKYKQVWSGHFHTQSEAGNIKYLGTPYTLTLADADDKRGFFLFDTETHELEFIENPDCWHTKLYFDAETFDAKSIPSYEDKNVKIIVERRSSDKREISFDVVEDRIAQIAHACQTLDELDIKKDVADDIKSIKDIDDYVAEYADTLDESTEVKTKVKAIFSALRAEALENS</sequence>
<keyword evidence="2" id="KW-0540">Nuclease</keyword>
<dbReference type="KEGG" id="vg:26628515"/>
<dbReference type="PANTHER" id="PTHR30337:SF0">
    <property type="entry name" value="NUCLEASE SBCCD SUBUNIT D"/>
    <property type="match status" value="1"/>
</dbReference>
<protein>
    <submittedName>
        <fullName evidence="2">Exonuclease subunit 1</fullName>
    </submittedName>
</protein>
<dbReference type="Gene3D" id="3.60.21.10">
    <property type="match status" value="1"/>
</dbReference>
<keyword evidence="2" id="KW-0378">Hydrolase</keyword>
<keyword evidence="2" id="KW-0269">Exonuclease</keyword>
<accession>A0A0D4DAY7</accession>
<name>A0A0D4DAY7_9CAUD</name>
<proteinExistence type="predicted"/>
<dbReference type="PANTHER" id="PTHR30337">
    <property type="entry name" value="COMPONENT OF ATP-DEPENDENT DSDNA EXONUCLEASE"/>
    <property type="match status" value="1"/>
</dbReference>
<dbReference type="Pfam" id="PF00149">
    <property type="entry name" value="Metallophos"/>
    <property type="match status" value="1"/>
</dbReference>
<feature type="domain" description="Calcineurin-like phosphoesterase" evidence="1">
    <location>
        <begin position="3"/>
        <end position="189"/>
    </location>
</feature>
<keyword evidence="3" id="KW-1185">Reference proteome</keyword>
<dbReference type="InterPro" id="IPR029052">
    <property type="entry name" value="Metallo-depent_PP-like"/>
</dbReference>
<evidence type="ECO:0000313" key="2">
    <source>
        <dbReference type="EMBL" id="AJT61030.1"/>
    </source>
</evidence>
<organism evidence="2 3">
    <name type="scientific">Vibrio phage ValKK3</name>
    <dbReference type="NCBI Taxonomy" id="1610855"/>
    <lineage>
        <taxon>Viruses</taxon>
        <taxon>Duplodnaviria</taxon>
        <taxon>Heunggongvirae</taxon>
        <taxon>Uroviricota</taxon>
        <taxon>Caudoviricetes</taxon>
        <taxon>Pantevenvirales</taxon>
        <taxon>Straboviridae</taxon>
        <taxon>Schizotequatrovirus</taxon>
        <taxon>Schizotequatrovirus valkk3</taxon>
    </lineage>
</organism>
<dbReference type="GO" id="GO:0004527">
    <property type="term" value="F:exonuclease activity"/>
    <property type="evidence" value="ECO:0007669"/>
    <property type="project" value="UniProtKB-KW"/>
</dbReference>
<dbReference type="InterPro" id="IPR004843">
    <property type="entry name" value="Calcineurin-like_PHP"/>
</dbReference>
<dbReference type="GeneID" id="26628515"/>
<dbReference type="EMBL" id="KP671755">
    <property type="protein sequence ID" value="AJT61030.1"/>
    <property type="molecule type" value="Genomic_DNA"/>
</dbReference>